<feature type="domain" description="4Fe-4S ferredoxin-type" evidence="2">
    <location>
        <begin position="158"/>
        <end position="197"/>
    </location>
</feature>
<sequence>MTAIDYRHAASVPQPSRLARVGLWLRDHRRAIMAMQWAVVLIYAVLLIGPAVLPLPPSGAHIWNNLTLLAQFLFWGVWWPGVLISMLVFGRLWCGIFCPEGALSEFAARHGRGRATPRWIRWRGWPFAAFVMTTVYGQLISVYQYPLPVLVILGGSTAAAIAVGYMYGRNKRVWCRYLCPVNGVFGLLSKLAPVHFGVDQQQWNAPVQRPEAMQPFTCAPLVAVKTMKGASPCHMCGRCAGFRDAVELKSRRPDHEVVHVAGETASHWDSLLIITGLIGVALGAFQWSASPWFVTIKQALAGWLIRHDTIWPLEHSLPWFMLTNYPGRNDVLTLLDATVLLSYIAAATAILSLGVSLPLALAVRLVGRWQWQRFHHLAHGLIPLAAAGVILGLSSMTVTQLRADGFALGWIGTARFWTLAIAVMASSWLLTRILGRYASGLRQVVASGAAILSVTAPLVGWWLLFWHW</sequence>
<evidence type="ECO:0000313" key="3">
    <source>
        <dbReference type="EMBL" id="AUM74585.1"/>
    </source>
</evidence>
<feature type="transmembrane region" description="Helical" evidence="1">
    <location>
        <begin position="73"/>
        <end position="98"/>
    </location>
</feature>
<feature type="transmembrane region" description="Helical" evidence="1">
    <location>
        <begin position="271"/>
        <end position="289"/>
    </location>
</feature>
<reference evidence="4" key="1">
    <citation type="submission" date="2017-12" db="EMBL/GenBank/DDBJ databases">
        <title>Genomic analysis of Paracoccus sp. CBA4604.</title>
        <authorList>
            <person name="Roh S.W."/>
            <person name="Kim J.Y."/>
            <person name="Kim J.S."/>
        </authorList>
    </citation>
    <scope>NUCLEOTIDE SEQUENCE [LARGE SCALE GENOMIC DNA]</scope>
    <source>
        <strain evidence="4">CBA4604</strain>
    </source>
</reference>
<dbReference type="InterPro" id="IPR017896">
    <property type="entry name" value="4Fe4S_Fe-S-bd"/>
</dbReference>
<feature type="transmembrane region" description="Helical" evidence="1">
    <location>
        <begin position="119"/>
        <end position="139"/>
    </location>
</feature>
<gene>
    <name evidence="3" type="ORF">CYR75_10095</name>
</gene>
<feature type="transmembrane region" description="Helical" evidence="1">
    <location>
        <begin position="340"/>
        <end position="365"/>
    </location>
</feature>
<dbReference type="EMBL" id="CP025583">
    <property type="protein sequence ID" value="AUM74585.1"/>
    <property type="molecule type" value="Genomic_DNA"/>
</dbReference>
<feature type="transmembrane region" description="Helical" evidence="1">
    <location>
        <begin position="377"/>
        <end position="396"/>
    </location>
</feature>
<organism evidence="3 4">
    <name type="scientific">Paracoccus jeotgali</name>
    <dbReference type="NCBI Taxonomy" id="2065379"/>
    <lineage>
        <taxon>Bacteria</taxon>
        <taxon>Pseudomonadati</taxon>
        <taxon>Pseudomonadota</taxon>
        <taxon>Alphaproteobacteria</taxon>
        <taxon>Rhodobacterales</taxon>
        <taxon>Paracoccaceae</taxon>
        <taxon>Paracoccus</taxon>
    </lineage>
</organism>
<evidence type="ECO:0000259" key="2">
    <source>
        <dbReference type="Pfam" id="PF12801"/>
    </source>
</evidence>
<dbReference type="AlphaFoldDB" id="A0A2K9MJ75"/>
<dbReference type="Pfam" id="PF12801">
    <property type="entry name" value="Fer4_5"/>
    <property type="match status" value="2"/>
</dbReference>
<keyword evidence="1" id="KW-0812">Transmembrane</keyword>
<accession>A0A2K9MJ75</accession>
<proteinExistence type="predicted"/>
<protein>
    <recommendedName>
        <fullName evidence="2">4Fe-4S ferredoxin-type domain-containing protein</fullName>
    </recommendedName>
</protein>
<feature type="transmembrane region" description="Helical" evidence="1">
    <location>
        <begin position="34"/>
        <end position="53"/>
    </location>
</feature>
<feature type="transmembrane region" description="Helical" evidence="1">
    <location>
        <begin position="444"/>
        <end position="464"/>
    </location>
</feature>
<dbReference type="RefSeq" id="WP_101499931.1">
    <property type="nucleotide sequence ID" value="NZ_CP025583.1"/>
</dbReference>
<keyword evidence="4" id="KW-1185">Reference proteome</keyword>
<dbReference type="OrthoDB" id="9806398at2"/>
<dbReference type="Proteomes" id="UP000234882">
    <property type="component" value="Chromosome"/>
</dbReference>
<feature type="domain" description="4Fe-4S ferredoxin-type" evidence="2">
    <location>
        <begin position="73"/>
        <end position="114"/>
    </location>
</feature>
<name>A0A2K9MJ75_9RHOB</name>
<feature type="transmembrane region" description="Helical" evidence="1">
    <location>
        <begin position="416"/>
        <end position="435"/>
    </location>
</feature>
<keyword evidence="1" id="KW-0472">Membrane</keyword>
<dbReference type="KEGG" id="paru:CYR75_10095"/>
<evidence type="ECO:0000313" key="4">
    <source>
        <dbReference type="Proteomes" id="UP000234882"/>
    </source>
</evidence>
<feature type="transmembrane region" description="Helical" evidence="1">
    <location>
        <begin position="145"/>
        <end position="167"/>
    </location>
</feature>
<evidence type="ECO:0000256" key="1">
    <source>
        <dbReference type="SAM" id="Phobius"/>
    </source>
</evidence>
<keyword evidence="1" id="KW-1133">Transmembrane helix</keyword>